<dbReference type="Pfam" id="PF02466">
    <property type="entry name" value="Tim17"/>
    <property type="match status" value="1"/>
</dbReference>
<keyword evidence="13" id="KW-1185">Reference proteome</keyword>
<evidence type="ECO:0000256" key="11">
    <source>
        <dbReference type="SAM" id="MobiDB-lite"/>
    </source>
</evidence>
<keyword evidence="9" id="KW-0496">Mitochondrion</keyword>
<dbReference type="GO" id="GO:0005744">
    <property type="term" value="C:TIM23 mitochondrial import inner membrane translocase complex"/>
    <property type="evidence" value="ECO:0007669"/>
    <property type="project" value="TreeGrafter"/>
</dbReference>
<dbReference type="HOGENOM" id="CLU_087811_0_0_1"/>
<dbReference type="GO" id="GO:0008320">
    <property type="term" value="F:protein transmembrane transporter activity"/>
    <property type="evidence" value="ECO:0007669"/>
    <property type="project" value="TreeGrafter"/>
</dbReference>
<dbReference type="Proteomes" id="UP000026962">
    <property type="component" value="Chromosome 7"/>
</dbReference>
<keyword evidence="8" id="KW-0811">Translocation</keyword>
<dbReference type="STRING" id="4537.A0A0E0LN25"/>
<dbReference type="PANTHER" id="PTHR10485">
    <property type="entry name" value="MITOCHONDRIAL IMPORT INNER MEMBRANE TRANSLOCASE SUBUNIT TIM-17"/>
    <property type="match status" value="1"/>
</dbReference>
<keyword evidence="5" id="KW-0999">Mitochondrion inner membrane</keyword>
<evidence type="ECO:0000256" key="8">
    <source>
        <dbReference type="ARBA" id="ARBA00023010"/>
    </source>
</evidence>
<evidence type="ECO:0000313" key="13">
    <source>
        <dbReference type="Proteomes" id="UP000026962"/>
    </source>
</evidence>
<evidence type="ECO:0000256" key="1">
    <source>
        <dbReference type="ARBA" id="ARBA00004448"/>
    </source>
</evidence>
<feature type="region of interest" description="Disordered" evidence="11">
    <location>
        <begin position="170"/>
        <end position="206"/>
    </location>
</feature>
<dbReference type="EnsemblPlants" id="OPUNC07G20050.1">
    <property type="protein sequence ID" value="OPUNC07G20050.1"/>
    <property type="gene ID" value="OPUNC07G20050"/>
</dbReference>
<dbReference type="AlphaFoldDB" id="A0A0E0LN25"/>
<dbReference type="OMA" id="SACDCAI"/>
<evidence type="ECO:0000256" key="2">
    <source>
        <dbReference type="ARBA" id="ARBA00008444"/>
    </source>
</evidence>
<comment type="similarity">
    <text evidence="2">Belongs to the Tim17/Tim22/Tim23 family.</text>
</comment>
<sequence>MQQGRPLMERDPCPDRILDDIGASFGMGAVGGSFFHFVKGLRNSPNGARFAGGMEGVRMNVPRVAGHFAVWCGLFSACDCAIVFARQKEDHYNSIIAGAATGGILAARQGLRAVACASLQGGAILALVSGFGIMMTGLPDAGSKPVDDPFSPHGERSYLEGLFGAYKRRVQGGATSSSNKTETCKEPQMPETFDVPSTPPPSFEYK</sequence>
<dbReference type="eggNOG" id="KOG1652">
    <property type="taxonomic scope" value="Eukaryota"/>
</dbReference>
<proteinExistence type="inferred from homology"/>
<evidence type="ECO:0000256" key="7">
    <source>
        <dbReference type="ARBA" id="ARBA00022989"/>
    </source>
</evidence>
<evidence type="ECO:0000256" key="9">
    <source>
        <dbReference type="ARBA" id="ARBA00023128"/>
    </source>
</evidence>
<reference evidence="12" key="1">
    <citation type="submission" date="2015-04" db="UniProtKB">
        <authorList>
            <consortium name="EnsemblPlants"/>
        </authorList>
    </citation>
    <scope>IDENTIFICATION</scope>
</reference>
<protein>
    <recommendedName>
        <fullName evidence="14">Mitochondrial import inner membrane translocase subunit TIM17</fullName>
    </recommendedName>
</protein>
<name>A0A0E0LN25_ORYPU</name>
<dbReference type="PANTHER" id="PTHR10485:SF0">
    <property type="entry name" value="AT05822P-RELATED"/>
    <property type="match status" value="1"/>
</dbReference>
<evidence type="ECO:0000256" key="6">
    <source>
        <dbReference type="ARBA" id="ARBA00022927"/>
    </source>
</evidence>
<reference evidence="12" key="2">
    <citation type="submission" date="2018-05" db="EMBL/GenBank/DDBJ databases">
        <title>OpunRS2 (Oryza punctata Reference Sequence Version 2).</title>
        <authorList>
            <person name="Zhang J."/>
            <person name="Kudrna D."/>
            <person name="Lee S."/>
            <person name="Talag J."/>
            <person name="Welchert J."/>
            <person name="Wing R.A."/>
        </authorList>
    </citation>
    <scope>NUCLEOTIDE SEQUENCE [LARGE SCALE GENOMIC DNA]</scope>
</reference>
<feature type="compositionally biased region" description="Pro residues" evidence="11">
    <location>
        <begin position="197"/>
        <end position="206"/>
    </location>
</feature>
<evidence type="ECO:0000256" key="10">
    <source>
        <dbReference type="ARBA" id="ARBA00023136"/>
    </source>
</evidence>
<evidence type="ECO:0000313" key="12">
    <source>
        <dbReference type="EnsemblPlants" id="OPUNC07G20050.1"/>
    </source>
</evidence>
<comment type="subcellular location">
    <subcellularLocation>
        <location evidence="1">Mitochondrion inner membrane</location>
        <topology evidence="1">Multi-pass membrane protein</topology>
    </subcellularLocation>
</comment>
<keyword evidence="3" id="KW-0813">Transport</keyword>
<evidence type="ECO:0008006" key="14">
    <source>
        <dbReference type="Google" id="ProtNLM"/>
    </source>
</evidence>
<evidence type="ECO:0000256" key="4">
    <source>
        <dbReference type="ARBA" id="ARBA00022692"/>
    </source>
</evidence>
<keyword evidence="4" id="KW-0812">Transmembrane</keyword>
<keyword evidence="6" id="KW-0653">Protein transport</keyword>
<accession>A0A0E0LN25</accession>
<dbReference type="GO" id="GO:0030150">
    <property type="term" value="P:protein import into mitochondrial matrix"/>
    <property type="evidence" value="ECO:0007669"/>
    <property type="project" value="TreeGrafter"/>
</dbReference>
<evidence type="ECO:0000256" key="5">
    <source>
        <dbReference type="ARBA" id="ARBA00022792"/>
    </source>
</evidence>
<keyword evidence="7" id="KW-1133">Transmembrane helix</keyword>
<keyword evidence="10" id="KW-0472">Membrane</keyword>
<evidence type="ECO:0000256" key="3">
    <source>
        <dbReference type="ARBA" id="ARBA00022448"/>
    </source>
</evidence>
<organism evidence="12">
    <name type="scientific">Oryza punctata</name>
    <name type="common">Red rice</name>
    <dbReference type="NCBI Taxonomy" id="4537"/>
    <lineage>
        <taxon>Eukaryota</taxon>
        <taxon>Viridiplantae</taxon>
        <taxon>Streptophyta</taxon>
        <taxon>Embryophyta</taxon>
        <taxon>Tracheophyta</taxon>
        <taxon>Spermatophyta</taxon>
        <taxon>Magnoliopsida</taxon>
        <taxon>Liliopsida</taxon>
        <taxon>Poales</taxon>
        <taxon>Poaceae</taxon>
        <taxon>BOP clade</taxon>
        <taxon>Oryzoideae</taxon>
        <taxon>Oryzeae</taxon>
        <taxon>Oryzinae</taxon>
        <taxon>Oryza</taxon>
    </lineage>
</organism>
<dbReference type="Gramene" id="OPUNC07G20050.1">
    <property type="protein sequence ID" value="OPUNC07G20050.1"/>
    <property type="gene ID" value="OPUNC07G20050"/>
</dbReference>